<keyword evidence="2" id="KW-1133">Transmembrane helix</keyword>
<evidence type="ECO:0000313" key="3">
    <source>
        <dbReference type="EMBL" id="GBL77890.1"/>
    </source>
</evidence>
<sequence length="150" mass="17306">MTNWWFHVEHLPLPRKSSGYTLGICFVTLKSGNAFSLIGMIERRHSRHEARRAVKWAKGASGHDARGNKTGEDHPLPWSFVPSAMQRRLSIFEFVCSVQLQHHCRRCHCEVKRKSINDAQWLPDLRPSFVPTVKSKSNCLSSESLFYNTR</sequence>
<keyword evidence="2" id="KW-0472">Membrane</keyword>
<feature type="transmembrane region" description="Helical" evidence="2">
    <location>
        <begin position="20"/>
        <end position="41"/>
    </location>
</feature>
<name>A0A4Y2ADV9_ARAVE</name>
<keyword evidence="4" id="KW-1185">Reference proteome</keyword>
<accession>A0A4Y2ADV9</accession>
<gene>
    <name evidence="3" type="ORF">AVEN_143226_1</name>
</gene>
<organism evidence="3 4">
    <name type="scientific">Araneus ventricosus</name>
    <name type="common">Orbweaver spider</name>
    <name type="synonym">Epeira ventricosa</name>
    <dbReference type="NCBI Taxonomy" id="182803"/>
    <lineage>
        <taxon>Eukaryota</taxon>
        <taxon>Metazoa</taxon>
        <taxon>Ecdysozoa</taxon>
        <taxon>Arthropoda</taxon>
        <taxon>Chelicerata</taxon>
        <taxon>Arachnida</taxon>
        <taxon>Araneae</taxon>
        <taxon>Araneomorphae</taxon>
        <taxon>Entelegynae</taxon>
        <taxon>Araneoidea</taxon>
        <taxon>Araneidae</taxon>
        <taxon>Araneus</taxon>
    </lineage>
</organism>
<feature type="compositionally biased region" description="Basic and acidic residues" evidence="1">
    <location>
        <begin position="61"/>
        <end position="74"/>
    </location>
</feature>
<comment type="caution">
    <text evidence="3">The sequence shown here is derived from an EMBL/GenBank/DDBJ whole genome shotgun (WGS) entry which is preliminary data.</text>
</comment>
<evidence type="ECO:0000313" key="4">
    <source>
        <dbReference type="Proteomes" id="UP000499080"/>
    </source>
</evidence>
<dbReference type="EMBL" id="BGPR01000014">
    <property type="protein sequence ID" value="GBL77890.1"/>
    <property type="molecule type" value="Genomic_DNA"/>
</dbReference>
<reference evidence="3 4" key="1">
    <citation type="journal article" date="2019" name="Sci. Rep.">
        <title>Orb-weaving spider Araneus ventricosus genome elucidates the spidroin gene catalogue.</title>
        <authorList>
            <person name="Kono N."/>
            <person name="Nakamura H."/>
            <person name="Ohtoshi R."/>
            <person name="Moran D.A.P."/>
            <person name="Shinohara A."/>
            <person name="Yoshida Y."/>
            <person name="Fujiwara M."/>
            <person name="Mori M."/>
            <person name="Tomita M."/>
            <person name="Arakawa K."/>
        </authorList>
    </citation>
    <scope>NUCLEOTIDE SEQUENCE [LARGE SCALE GENOMIC DNA]</scope>
</reference>
<dbReference type="Proteomes" id="UP000499080">
    <property type="component" value="Unassembled WGS sequence"/>
</dbReference>
<keyword evidence="2" id="KW-0812">Transmembrane</keyword>
<feature type="region of interest" description="Disordered" evidence="1">
    <location>
        <begin position="55"/>
        <end position="74"/>
    </location>
</feature>
<evidence type="ECO:0000256" key="2">
    <source>
        <dbReference type="SAM" id="Phobius"/>
    </source>
</evidence>
<proteinExistence type="predicted"/>
<protein>
    <submittedName>
        <fullName evidence="3">Uncharacterized protein</fullName>
    </submittedName>
</protein>
<dbReference type="AlphaFoldDB" id="A0A4Y2ADV9"/>
<evidence type="ECO:0000256" key="1">
    <source>
        <dbReference type="SAM" id="MobiDB-lite"/>
    </source>
</evidence>